<evidence type="ECO:0000256" key="17">
    <source>
        <dbReference type="ARBA" id="ARBA00048679"/>
    </source>
</evidence>
<dbReference type="EMBL" id="CAKMRJ010001112">
    <property type="protein sequence ID" value="CAH1422737.1"/>
    <property type="molecule type" value="Genomic_DNA"/>
</dbReference>
<feature type="binding site" evidence="18">
    <location>
        <position position="541"/>
    </location>
    <ligand>
        <name>ATP</name>
        <dbReference type="ChEBI" id="CHEBI:30616"/>
    </ligand>
</feature>
<evidence type="ECO:0000313" key="21">
    <source>
        <dbReference type="EMBL" id="CAH1422737.1"/>
    </source>
</evidence>
<dbReference type="CDD" id="cd14066">
    <property type="entry name" value="STKc_IRAK"/>
    <property type="match status" value="1"/>
</dbReference>
<dbReference type="InterPro" id="IPR017441">
    <property type="entry name" value="Protein_kinase_ATP_BS"/>
</dbReference>
<dbReference type="SUPFAM" id="SSF52058">
    <property type="entry name" value="L domain-like"/>
    <property type="match status" value="1"/>
</dbReference>
<dbReference type="PANTHER" id="PTHR45631">
    <property type="entry name" value="OS07G0107800 PROTEIN-RELATED"/>
    <property type="match status" value="1"/>
</dbReference>
<dbReference type="SUPFAM" id="SSF56112">
    <property type="entry name" value="Protein kinase-like (PK-like)"/>
    <property type="match status" value="1"/>
</dbReference>
<dbReference type="InterPro" id="IPR001245">
    <property type="entry name" value="Ser-Thr/Tyr_kinase_cat_dom"/>
</dbReference>
<dbReference type="GO" id="GO:0016020">
    <property type="term" value="C:membrane"/>
    <property type="evidence" value="ECO:0007669"/>
    <property type="project" value="UniProtKB-SubCell"/>
</dbReference>
<dbReference type="FunFam" id="1.10.510.10:FF:000146">
    <property type="entry name" value="LRR receptor-like serine/threonine-protein kinase IOS1"/>
    <property type="match status" value="1"/>
</dbReference>
<evidence type="ECO:0000256" key="8">
    <source>
        <dbReference type="ARBA" id="ARBA00022729"/>
    </source>
</evidence>
<keyword evidence="8 19" id="KW-0732">Signal</keyword>
<gene>
    <name evidence="21" type="ORF">LVIROSA_LOCUS10053</name>
</gene>
<keyword evidence="4" id="KW-0597">Phosphoprotein</keyword>
<protein>
    <recommendedName>
        <fullName evidence="2">non-specific serine/threonine protein kinase</fullName>
        <ecNumber evidence="2">2.7.11.1</ecNumber>
    </recommendedName>
</protein>
<keyword evidence="15" id="KW-0675">Receptor</keyword>
<dbReference type="Gene3D" id="3.80.10.10">
    <property type="entry name" value="Ribonuclease Inhibitor"/>
    <property type="match status" value="1"/>
</dbReference>
<evidence type="ECO:0000256" key="19">
    <source>
        <dbReference type="SAM" id="SignalP"/>
    </source>
</evidence>
<dbReference type="Pfam" id="PF07714">
    <property type="entry name" value="PK_Tyr_Ser-Thr"/>
    <property type="match status" value="1"/>
</dbReference>
<organism evidence="21 22">
    <name type="scientific">Lactuca virosa</name>
    <dbReference type="NCBI Taxonomy" id="75947"/>
    <lineage>
        <taxon>Eukaryota</taxon>
        <taxon>Viridiplantae</taxon>
        <taxon>Streptophyta</taxon>
        <taxon>Embryophyta</taxon>
        <taxon>Tracheophyta</taxon>
        <taxon>Spermatophyta</taxon>
        <taxon>Magnoliopsida</taxon>
        <taxon>eudicotyledons</taxon>
        <taxon>Gunneridae</taxon>
        <taxon>Pentapetalae</taxon>
        <taxon>asterids</taxon>
        <taxon>campanulids</taxon>
        <taxon>Asterales</taxon>
        <taxon>Asteraceae</taxon>
        <taxon>Cichorioideae</taxon>
        <taxon>Cichorieae</taxon>
        <taxon>Lactucinae</taxon>
        <taxon>Lactuca</taxon>
    </lineage>
</organism>
<comment type="caution">
    <text evidence="21">The sequence shown here is derived from an EMBL/GenBank/DDBJ whole genome shotgun (WGS) entry which is preliminary data.</text>
</comment>
<evidence type="ECO:0000256" key="7">
    <source>
        <dbReference type="ARBA" id="ARBA00022692"/>
    </source>
</evidence>
<keyword evidence="9" id="KW-0677">Repeat</keyword>
<evidence type="ECO:0000256" key="5">
    <source>
        <dbReference type="ARBA" id="ARBA00022614"/>
    </source>
</evidence>
<dbReference type="GO" id="GO:0004674">
    <property type="term" value="F:protein serine/threonine kinase activity"/>
    <property type="evidence" value="ECO:0007669"/>
    <property type="project" value="UniProtKB-KW"/>
</dbReference>
<dbReference type="PROSITE" id="PS00107">
    <property type="entry name" value="PROTEIN_KINASE_ATP"/>
    <property type="match status" value="1"/>
</dbReference>
<dbReference type="PANTHER" id="PTHR45631:SF202">
    <property type="entry name" value="SENESCENCE-INDUCED RECEPTOR-LIKE SERINE_THREONINE-PROTEIN KINASE"/>
    <property type="match status" value="1"/>
</dbReference>
<dbReference type="InterPro" id="IPR000719">
    <property type="entry name" value="Prot_kinase_dom"/>
</dbReference>
<evidence type="ECO:0000256" key="18">
    <source>
        <dbReference type="PROSITE-ProRule" id="PRU10141"/>
    </source>
</evidence>
<evidence type="ECO:0000256" key="6">
    <source>
        <dbReference type="ARBA" id="ARBA00022679"/>
    </source>
</evidence>
<keyword evidence="3" id="KW-0723">Serine/threonine-protein kinase</keyword>
<dbReference type="InterPro" id="IPR011009">
    <property type="entry name" value="Kinase-like_dom_sf"/>
</dbReference>
<keyword evidence="10 18" id="KW-0547">Nucleotide-binding</keyword>
<evidence type="ECO:0000256" key="16">
    <source>
        <dbReference type="ARBA" id="ARBA00047899"/>
    </source>
</evidence>
<dbReference type="InterPro" id="IPR008271">
    <property type="entry name" value="Ser/Thr_kinase_AS"/>
</dbReference>
<keyword evidence="14" id="KW-0472">Membrane</keyword>
<evidence type="ECO:0000256" key="9">
    <source>
        <dbReference type="ARBA" id="ARBA00022737"/>
    </source>
</evidence>
<keyword evidence="11" id="KW-0418">Kinase</keyword>
<accession>A0AAU9M830</accession>
<keyword evidence="12 18" id="KW-0067">ATP-binding</keyword>
<sequence length="813" mass="90938">MYFFKIINLGFLPMLVLLALVLTSVMVHAQNDQSGIISIDCGITKGSTYTDNSTGINYVSDAEFIDSGEIYNISSASDKQLSTLTSFPNNTRNCYTLRPKYGKGNRFLIRASFMYGNYDSKNHLPEFDVYLGPDYWDTMRFNSSSQPRTMEIIHVLLSDFMHVCIVNTNGGTPFISAIEVRPLANHMYNQTDAGSLYAATREISDQNLQQSGIKLTRSSPNLELPFDVMGSAVTPKNLSLSFDIEWDPVNTSDTFFIYMHFAEIEQLKRNQTREFIIYLNGKLWHGPLNPLNHTTTTIPSSQPEAIASRYTLTINKTRNSTLPPIINALELYVLKKLPQKQTEDQDASAIWSIKSVYGVKRHWQGDPCAPRESIWIGLDCSYNDADLPRIIFLNLSTSGLSGEIHPGLANLIMIETLDLSNNNLTGPVPDFLSKLNSLKVLNLKGNNFSGPIPKELLAKAKKGSLRLSIDDADSSLATIWMIKKLKAHEKRKTSKGLEIKKQKYTYSEIKSITDNFKVVIGKGGFGEVYHGHIGDAQVAVKMLSASSQQGDKEFQAEAYLLLSVHHRNLTSLVGYCIEGKHKGIIYEYMANGNLQTHLFDTSSKVLNWEERLQIACDAAKGLEYLHHGCKPPIVHRDVKCNNILLNEKFQAKLADFGLCRAFPTEAATHISTEVAGTPGYLDPEYYLSYRLTEKSDLYSFGVVLLVIITGQPAITRYENDNIHISRWVKLQLAEGDVKSVVDPKILEDFDDDSALKAVELAMECVADTPNRRPTMNEVVMGLNECLVAERARLETKVLDSSTEIVSVDLEDAR</sequence>
<dbReference type="GO" id="GO:0005524">
    <property type="term" value="F:ATP binding"/>
    <property type="evidence" value="ECO:0007669"/>
    <property type="project" value="UniProtKB-UniRule"/>
</dbReference>
<evidence type="ECO:0000256" key="15">
    <source>
        <dbReference type="ARBA" id="ARBA00023170"/>
    </source>
</evidence>
<keyword evidence="22" id="KW-1185">Reference proteome</keyword>
<dbReference type="PROSITE" id="PS00108">
    <property type="entry name" value="PROTEIN_KINASE_ST"/>
    <property type="match status" value="1"/>
</dbReference>
<feature type="domain" description="Protein kinase" evidence="20">
    <location>
        <begin position="514"/>
        <end position="786"/>
    </location>
</feature>
<evidence type="ECO:0000256" key="14">
    <source>
        <dbReference type="ARBA" id="ARBA00023136"/>
    </source>
</evidence>
<keyword evidence="6" id="KW-0808">Transferase</keyword>
<comment type="catalytic activity">
    <reaction evidence="17">
        <text>L-seryl-[protein] + ATP = O-phospho-L-seryl-[protein] + ADP + H(+)</text>
        <dbReference type="Rhea" id="RHEA:17989"/>
        <dbReference type="Rhea" id="RHEA-COMP:9863"/>
        <dbReference type="Rhea" id="RHEA-COMP:11604"/>
        <dbReference type="ChEBI" id="CHEBI:15378"/>
        <dbReference type="ChEBI" id="CHEBI:29999"/>
        <dbReference type="ChEBI" id="CHEBI:30616"/>
        <dbReference type="ChEBI" id="CHEBI:83421"/>
        <dbReference type="ChEBI" id="CHEBI:456216"/>
        <dbReference type="EC" id="2.7.11.1"/>
    </reaction>
</comment>
<evidence type="ECO:0000256" key="4">
    <source>
        <dbReference type="ARBA" id="ARBA00022553"/>
    </source>
</evidence>
<feature type="chain" id="PRO_5043370057" description="non-specific serine/threonine protein kinase" evidence="19">
    <location>
        <begin position="30"/>
        <end position="813"/>
    </location>
</feature>
<evidence type="ECO:0000256" key="2">
    <source>
        <dbReference type="ARBA" id="ARBA00012513"/>
    </source>
</evidence>
<evidence type="ECO:0000256" key="1">
    <source>
        <dbReference type="ARBA" id="ARBA00004167"/>
    </source>
</evidence>
<dbReference type="EC" id="2.7.11.1" evidence="2"/>
<proteinExistence type="predicted"/>
<dbReference type="InterPro" id="IPR032675">
    <property type="entry name" value="LRR_dom_sf"/>
</dbReference>
<dbReference type="Pfam" id="PF00560">
    <property type="entry name" value="LRR_1"/>
    <property type="match status" value="2"/>
</dbReference>
<evidence type="ECO:0000259" key="20">
    <source>
        <dbReference type="PROSITE" id="PS50011"/>
    </source>
</evidence>
<dbReference type="Proteomes" id="UP001157418">
    <property type="component" value="Unassembled WGS sequence"/>
</dbReference>
<dbReference type="Gene3D" id="1.10.510.10">
    <property type="entry name" value="Transferase(Phosphotransferase) domain 1"/>
    <property type="match status" value="1"/>
</dbReference>
<dbReference type="InterPro" id="IPR001611">
    <property type="entry name" value="Leu-rich_rpt"/>
</dbReference>
<feature type="signal peptide" evidence="19">
    <location>
        <begin position="1"/>
        <end position="29"/>
    </location>
</feature>
<evidence type="ECO:0000313" key="22">
    <source>
        <dbReference type="Proteomes" id="UP001157418"/>
    </source>
</evidence>
<name>A0AAU9M830_9ASTR</name>
<keyword evidence="13" id="KW-1133">Transmembrane helix</keyword>
<comment type="subcellular location">
    <subcellularLocation>
        <location evidence="1">Membrane</location>
        <topology evidence="1">Single-pass membrane protein</topology>
    </subcellularLocation>
</comment>
<keyword evidence="5" id="KW-0433">Leucine-rich repeat</keyword>
<dbReference type="SMART" id="SM00220">
    <property type="entry name" value="S_TKc"/>
    <property type="match status" value="1"/>
</dbReference>
<dbReference type="Gene3D" id="3.30.200.20">
    <property type="entry name" value="Phosphorylase Kinase, domain 1"/>
    <property type="match status" value="1"/>
</dbReference>
<comment type="catalytic activity">
    <reaction evidence="16">
        <text>L-threonyl-[protein] + ATP = O-phospho-L-threonyl-[protein] + ADP + H(+)</text>
        <dbReference type="Rhea" id="RHEA:46608"/>
        <dbReference type="Rhea" id="RHEA-COMP:11060"/>
        <dbReference type="Rhea" id="RHEA-COMP:11605"/>
        <dbReference type="ChEBI" id="CHEBI:15378"/>
        <dbReference type="ChEBI" id="CHEBI:30013"/>
        <dbReference type="ChEBI" id="CHEBI:30616"/>
        <dbReference type="ChEBI" id="CHEBI:61977"/>
        <dbReference type="ChEBI" id="CHEBI:456216"/>
        <dbReference type="EC" id="2.7.11.1"/>
    </reaction>
</comment>
<dbReference type="Pfam" id="PF12819">
    <property type="entry name" value="Malectin_like"/>
    <property type="match status" value="2"/>
</dbReference>
<evidence type="ECO:0000256" key="13">
    <source>
        <dbReference type="ARBA" id="ARBA00022989"/>
    </source>
</evidence>
<keyword evidence="7" id="KW-0812">Transmembrane</keyword>
<dbReference type="InterPro" id="IPR024788">
    <property type="entry name" value="Malectin-like_Carb-bd_dom"/>
</dbReference>
<dbReference type="PROSITE" id="PS50011">
    <property type="entry name" value="PROTEIN_KINASE_DOM"/>
    <property type="match status" value="1"/>
</dbReference>
<evidence type="ECO:0000256" key="3">
    <source>
        <dbReference type="ARBA" id="ARBA00022527"/>
    </source>
</evidence>
<dbReference type="FunFam" id="3.80.10.10:FF:000129">
    <property type="entry name" value="Leucine-rich repeat receptor-like kinase"/>
    <property type="match status" value="1"/>
</dbReference>
<reference evidence="21 22" key="1">
    <citation type="submission" date="2022-01" db="EMBL/GenBank/DDBJ databases">
        <authorList>
            <person name="Xiong W."/>
            <person name="Schranz E."/>
        </authorList>
    </citation>
    <scope>NUCLEOTIDE SEQUENCE [LARGE SCALE GENOMIC DNA]</scope>
</reference>
<evidence type="ECO:0000256" key="12">
    <source>
        <dbReference type="ARBA" id="ARBA00022840"/>
    </source>
</evidence>
<dbReference type="AlphaFoldDB" id="A0AAU9M830"/>
<evidence type="ECO:0000256" key="10">
    <source>
        <dbReference type="ARBA" id="ARBA00022741"/>
    </source>
</evidence>
<evidence type="ECO:0000256" key="11">
    <source>
        <dbReference type="ARBA" id="ARBA00022777"/>
    </source>
</evidence>